<dbReference type="GO" id="GO:0043023">
    <property type="term" value="F:ribosomal large subunit binding"/>
    <property type="evidence" value="ECO:0007669"/>
    <property type="project" value="TreeGrafter"/>
</dbReference>
<evidence type="ECO:0000256" key="10">
    <source>
        <dbReference type="SAM" id="Coils"/>
    </source>
</evidence>
<feature type="compositionally biased region" description="Acidic residues" evidence="11">
    <location>
        <begin position="847"/>
        <end position="858"/>
    </location>
</feature>
<dbReference type="FunFam" id="2.30.310.10:FF:000001">
    <property type="entry name" value="Nuclear export mediator factor Nemf"/>
    <property type="match status" value="1"/>
</dbReference>
<keyword evidence="4" id="KW-0963">Cytoplasm</keyword>
<feature type="compositionally biased region" description="Basic and acidic residues" evidence="11">
    <location>
        <begin position="859"/>
        <end position="879"/>
    </location>
</feature>
<feature type="region of interest" description="Disordered" evidence="11">
    <location>
        <begin position="847"/>
        <end position="1088"/>
    </location>
</feature>
<feature type="compositionally biased region" description="Basic and acidic residues" evidence="11">
    <location>
        <begin position="531"/>
        <end position="541"/>
    </location>
</feature>
<evidence type="ECO:0000256" key="2">
    <source>
        <dbReference type="ARBA" id="ARBA00004496"/>
    </source>
</evidence>
<dbReference type="GO" id="GO:0140708">
    <property type="term" value="P:CAT tailing"/>
    <property type="evidence" value="ECO:0007669"/>
    <property type="project" value="UniProtKB-ARBA"/>
</dbReference>
<evidence type="ECO:0000256" key="4">
    <source>
        <dbReference type="ARBA" id="ARBA00022490"/>
    </source>
</evidence>
<name>A0AB34GI19_ESCRO</name>
<feature type="coiled-coil region" evidence="10">
    <location>
        <begin position="586"/>
        <end position="613"/>
    </location>
</feature>
<reference evidence="14 15" key="1">
    <citation type="submission" date="2022-11" db="EMBL/GenBank/DDBJ databases">
        <title>Whole genome sequence of Eschrichtius robustus ER-17-0199.</title>
        <authorList>
            <person name="Bruniche-Olsen A."/>
            <person name="Black A.N."/>
            <person name="Fields C.J."/>
            <person name="Walden K."/>
            <person name="Dewoody J.A."/>
        </authorList>
    </citation>
    <scope>NUCLEOTIDE SEQUENCE [LARGE SCALE GENOMIC DNA]</scope>
    <source>
        <strain evidence="14">ER-17-0199</strain>
        <tissue evidence="14">Blubber</tissue>
    </source>
</reference>
<dbReference type="Pfam" id="PF11923">
    <property type="entry name" value="NFACT-C"/>
    <property type="match status" value="1"/>
</dbReference>
<feature type="domain" description="NFACT RNA-binding" evidence="12">
    <location>
        <begin position="631"/>
        <end position="741"/>
    </location>
</feature>
<keyword evidence="6" id="KW-0539">Nucleus</keyword>
<evidence type="ECO:0000256" key="6">
    <source>
        <dbReference type="ARBA" id="ARBA00023242"/>
    </source>
</evidence>
<feature type="compositionally biased region" description="Polar residues" evidence="11">
    <location>
        <begin position="1074"/>
        <end position="1088"/>
    </location>
</feature>
<feature type="region of interest" description="Disordered" evidence="11">
    <location>
        <begin position="522"/>
        <end position="555"/>
    </location>
</feature>
<evidence type="ECO:0000256" key="9">
    <source>
        <dbReference type="ARBA" id="ARBA00076869"/>
    </source>
</evidence>
<gene>
    <name evidence="14" type="ORF">J1605_013562</name>
</gene>
<dbReference type="InterPro" id="IPR051608">
    <property type="entry name" value="RQC_Subunit_NEMF"/>
</dbReference>
<feature type="region of interest" description="Disordered" evidence="11">
    <location>
        <begin position="797"/>
        <end position="835"/>
    </location>
</feature>
<dbReference type="GO" id="GO:1990112">
    <property type="term" value="C:RQC complex"/>
    <property type="evidence" value="ECO:0007669"/>
    <property type="project" value="TreeGrafter"/>
</dbReference>
<dbReference type="GO" id="GO:0005634">
    <property type="term" value="C:nucleus"/>
    <property type="evidence" value="ECO:0007669"/>
    <property type="project" value="UniProtKB-SubCell"/>
</dbReference>
<keyword evidence="15" id="KW-1185">Reference proteome</keyword>
<dbReference type="InterPro" id="IPR021846">
    <property type="entry name" value="NFACT-C"/>
</dbReference>
<evidence type="ECO:0000256" key="3">
    <source>
        <dbReference type="ARBA" id="ARBA00008318"/>
    </source>
</evidence>
<proteinExistence type="inferred from homology"/>
<dbReference type="EMBL" id="JAIQCJ010002244">
    <property type="protein sequence ID" value="KAJ8778375.1"/>
    <property type="molecule type" value="Genomic_DNA"/>
</dbReference>
<dbReference type="Proteomes" id="UP001159641">
    <property type="component" value="Unassembled WGS sequence"/>
</dbReference>
<evidence type="ECO:0000313" key="15">
    <source>
        <dbReference type="Proteomes" id="UP001159641"/>
    </source>
</evidence>
<dbReference type="PANTHER" id="PTHR15239:SF6">
    <property type="entry name" value="RIBOSOME QUALITY CONTROL COMPLEX SUBUNIT NEMF"/>
    <property type="match status" value="1"/>
</dbReference>
<feature type="domain" description="NFACT protein C-terminal" evidence="13">
    <location>
        <begin position="1078"/>
        <end position="1169"/>
    </location>
</feature>
<dbReference type="InterPro" id="IPR008532">
    <property type="entry name" value="NFACT_RNA-bd"/>
</dbReference>
<keyword evidence="5 10" id="KW-0175">Coiled coil</keyword>
<feature type="compositionally biased region" description="Basic and acidic residues" evidence="11">
    <location>
        <begin position="942"/>
        <end position="957"/>
    </location>
</feature>
<feature type="compositionally biased region" description="Basic and acidic residues" evidence="11">
    <location>
        <begin position="1040"/>
        <end position="1068"/>
    </location>
</feature>
<dbReference type="Pfam" id="PF05670">
    <property type="entry name" value="NFACT-R_1"/>
    <property type="match status" value="1"/>
</dbReference>
<feature type="compositionally biased region" description="Basic residues" evidence="11">
    <location>
        <begin position="973"/>
        <end position="984"/>
    </location>
</feature>
<dbReference type="GO" id="GO:0005737">
    <property type="term" value="C:cytoplasm"/>
    <property type="evidence" value="ECO:0007669"/>
    <property type="project" value="UniProtKB-SubCell"/>
</dbReference>
<comment type="subunit">
    <text evidence="7">Component of the ribosome quality control complex (RQC), composed of the E3 ubiquitin ligase LTN1, TCF25 and NEMF associated with the 60S ribosomal subunit. The complex probably also contains VCP/p97 and its ubiquitin-binding cofactors. Interacts (via its N-terminus) with XPO1.</text>
</comment>
<accession>A0AB34GI19</accession>
<comment type="subcellular location">
    <subcellularLocation>
        <location evidence="2">Cytoplasm</location>
    </subcellularLocation>
    <subcellularLocation>
        <location evidence="1">Nucleus</location>
    </subcellularLocation>
</comment>
<evidence type="ECO:0000256" key="7">
    <source>
        <dbReference type="ARBA" id="ARBA00062982"/>
    </source>
</evidence>
<evidence type="ECO:0000256" key="11">
    <source>
        <dbReference type="SAM" id="MobiDB-lite"/>
    </source>
</evidence>
<organism evidence="14 15">
    <name type="scientific">Eschrichtius robustus</name>
    <name type="common">California gray whale</name>
    <name type="synonym">Eschrichtius gibbosus</name>
    <dbReference type="NCBI Taxonomy" id="9764"/>
    <lineage>
        <taxon>Eukaryota</taxon>
        <taxon>Metazoa</taxon>
        <taxon>Chordata</taxon>
        <taxon>Craniata</taxon>
        <taxon>Vertebrata</taxon>
        <taxon>Euteleostomi</taxon>
        <taxon>Mammalia</taxon>
        <taxon>Eutheria</taxon>
        <taxon>Laurasiatheria</taxon>
        <taxon>Artiodactyla</taxon>
        <taxon>Whippomorpha</taxon>
        <taxon>Cetacea</taxon>
        <taxon>Mysticeti</taxon>
        <taxon>Eschrichtiidae</taxon>
        <taxon>Eschrichtius</taxon>
    </lineage>
</organism>
<sequence>MKTRFSTVDLRAVLAELNARYCMTGDQARAGGYRGDPGGRVPHSLLSWAASLARSWRLALAGLSACGPESPGSGSKRLVKDETPGGGRQCSHLLQRFPDQRLGLLDAPPHRKERQHRLFSRSLLGMRVNNVYDVDNKTYLIRLQKPDFKATLLLESGIRIHTTEFEWPKNMMPSSFAMKCRKHLKSRRLVSAKQLGVDRIVDFQFGSDEAAYHLIIELYDRGNIVLTDYEYLILNILRFRTDESDDVKFAVREHYPVDHARAAEPLLTLERLTEIIASAPKGELLKRVLNPLLPCGPALIEHCLIENGFSGNVKVDEKFESKDIEKVLVCLQKAEEYMKTTSNFSGKGYIIQKREIKPSLEVDKPTEDILTYEEFHPFLFSQHSQCPYIEFESFDKAVDEFYSKIEGQKIDLKALQQEKQALKKLDNVRKDHENRLEALQQAQEIDKLKGELIEMNLQIVDRAIQVVRSALANQIDWTEIGLIVKEAQAQGDPVANAIKELKLQTNHVTMLLRNPYLLSEEEDDDVDGDISTEKNETEPPKGKKKKQKNKQLQKPQKNRPLLIDVDLSLSAYANAKKYYDHKRYAAKKTQKTVEAAEKAFKSAEKKTKQTLKEVQTVTSIQKARKVYWFEKFLWFISSENYLIIGGRDQQQNEIIVKRYLTPGDIYVHADLHGATSCVIKNPTGEPIPPRTLTEAGTMALCYSAAWDARVITSAWWVYHHQVSKTAPTGEYLTTGSFMIRGKKNFLPPSHLMMGFSFLFKVDESCIWRHRGERKVRVQDEDMETLAICTSELISEEMEQLADGGDSSSEEDKEELHETPVEVELVTQVDQGDITIQSGGDELNELIQEESSEDEGESEEVVKHQEPVGEMKDEGEETLHYPDTSIDLSHLQSQRSLQKLASKEESSNMSDSKLQSRRHLSAKERREMKKKKLPSDSGDLEMIEGKDKEKENVLHIETHQNTSKNVPAVQPMKRGQKSKMKKMKEKYKDQDEEERELIMKLLGSAGSNKEEKGKKGKKGKIKDEPVKKQPQKPKGGPRVSDSIKKETPSFEVTTHELQDLAVDDPHDDKEEQDLEQQGNEENLFDSLTGQPHPEDVLLFAIPICAPYNTMTNYKYKVKLTPGIQKKGKAAKTALNSFMHSKEATAREKDLFRSVKDTDLSRNIPGKVKVSAPNLLNVKRK</sequence>
<feature type="region of interest" description="Disordered" evidence="11">
    <location>
        <begin position="67"/>
        <end position="87"/>
    </location>
</feature>
<feature type="compositionally biased region" description="Polar residues" evidence="11">
    <location>
        <begin position="885"/>
        <end position="898"/>
    </location>
</feature>
<protein>
    <recommendedName>
        <fullName evidence="8">Ribosome quality control complex subunit NEMF</fullName>
    </recommendedName>
    <alternativeName>
        <fullName evidence="9">Nuclear export mediator factor</fullName>
    </alternativeName>
</protein>
<comment type="similarity">
    <text evidence="3">Belongs to the NEMF family.</text>
</comment>
<evidence type="ECO:0000259" key="12">
    <source>
        <dbReference type="Pfam" id="PF05670"/>
    </source>
</evidence>
<evidence type="ECO:0000259" key="13">
    <source>
        <dbReference type="Pfam" id="PF11923"/>
    </source>
</evidence>
<evidence type="ECO:0000313" key="14">
    <source>
        <dbReference type="EMBL" id="KAJ8778375.1"/>
    </source>
</evidence>
<dbReference type="PANTHER" id="PTHR15239">
    <property type="entry name" value="NUCLEAR EXPORT MEDIATOR FACTOR NEMF"/>
    <property type="match status" value="1"/>
</dbReference>
<dbReference type="Pfam" id="PF05833">
    <property type="entry name" value="NFACT_N"/>
    <property type="match status" value="1"/>
</dbReference>
<dbReference type="GO" id="GO:0000049">
    <property type="term" value="F:tRNA binding"/>
    <property type="evidence" value="ECO:0007669"/>
    <property type="project" value="TreeGrafter"/>
</dbReference>
<evidence type="ECO:0000256" key="5">
    <source>
        <dbReference type="ARBA" id="ARBA00023054"/>
    </source>
</evidence>
<dbReference type="Gene3D" id="2.30.310.10">
    <property type="entry name" value="ibrinogen binding protein from staphylococcus aureus domain"/>
    <property type="match status" value="1"/>
</dbReference>
<feature type="coiled-coil region" evidence="10">
    <location>
        <begin position="398"/>
        <end position="442"/>
    </location>
</feature>
<evidence type="ECO:0000256" key="1">
    <source>
        <dbReference type="ARBA" id="ARBA00004123"/>
    </source>
</evidence>
<feature type="compositionally biased region" description="Basic residues" evidence="11">
    <location>
        <begin position="542"/>
        <end position="551"/>
    </location>
</feature>
<comment type="caution">
    <text evidence="14">The sequence shown here is derived from an EMBL/GenBank/DDBJ whole genome shotgun (WGS) entry which is preliminary data.</text>
</comment>
<dbReference type="AlphaFoldDB" id="A0AB34GI19"/>
<evidence type="ECO:0000256" key="8">
    <source>
        <dbReference type="ARBA" id="ARBA00071447"/>
    </source>
</evidence>